<dbReference type="SUPFAM" id="SSF46894">
    <property type="entry name" value="C-terminal effector domain of the bipartite response regulators"/>
    <property type="match status" value="1"/>
</dbReference>
<feature type="DNA-binding region" description="OmpR/PhoB-type" evidence="9">
    <location>
        <begin position="129"/>
        <end position="223"/>
    </location>
</feature>
<keyword evidence="6" id="KW-0804">Transcription</keyword>
<name>A0A2K2FC57_9CLOT</name>
<protein>
    <recommendedName>
        <fullName evidence="1">Stage 0 sporulation protein A homolog</fullName>
    </recommendedName>
</protein>
<dbReference type="Gene3D" id="6.10.250.690">
    <property type="match status" value="1"/>
</dbReference>
<evidence type="ECO:0000256" key="3">
    <source>
        <dbReference type="ARBA" id="ARBA00023012"/>
    </source>
</evidence>
<dbReference type="SUPFAM" id="SSF52172">
    <property type="entry name" value="CheY-like"/>
    <property type="match status" value="1"/>
</dbReference>
<dbReference type="OrthoDB" id="9790442at2"/>
<evidence type="ECO:0000256" key="2">
    <source>
        <dbReference type="ARBA" id="ARBA00022553"/>
    </source>
</evidence>
<dbReference type="SMART" id="SM00448">
    <property type="entry name" value="REC"/>
    <property type="match status" value="1"/>
</dbReference>
<dbReference type="InterPro" id="IPR001789">
    <property type="entry name" value="Sig_transdc_resp-reg_receiver"/>
</dbReference>
<dbReference type="CDD" id="cd00383">
    <property type="entry name" value="trans_reg_C"/>
    <property type="match status" value="1"/>
</dbReference>
<keyword evidence="13" id="KW-1185">Reference proteome</keyword>
<reference evidence="12 13" key="1">
    <citation type="submission" date="2017-06" db="EMBL/GenBank/DDBJ databases">
        <title>Investigating the central metabolism of Clostridium thermosuccinogenes.</title>
        <authorList>
            <person name="Koendjbiharie J.G."/>
            <person name="van Kranenburg R."/>
        </authorList>
    </citation>
    <scope>NUCLEOTIDE SEQUENCE [LARGE SCALE GENOMIC DNA]</scope>
    <source>
        <strain evidence="12 13">DSM 5806</strain>
    </source>
</reference>
<dbReference type="Pfam" id="PF00486">
    <property type="entry name" value="Trans_reg_C"/>
    <property type="match status" value="1"/>
</dbReference>
<dbReference type="EMBL" id="NIOJ01000050">
    <property type="protein sequence ID" value="PNT96357.1"/>
    <property type="molecule type" value="Genomic_DNA"/>
</dbReference>
<comment type="function">
    <text evidence="7">May play the central regulatory role in sporulation. It may be an element of the effector pathway responsible for the activation of sporulation genes in response to nutritional stress. Spo0A may act in concert with spo0H (a sigma factor) to control the expression of some genes that are critical to the sporulation process.</text>
</comment>
<keyword evidence="2 8" id="KW-0597">Phosphoprotein</keyword>
<dbReference type="PANTHER" id="PTHR48111">
    <property type="entry name" value="REGULATOR OF RPOS"/>
    <property type="match status" value="1"/>
</dbReference>
<evidence type="ECO:0000256" key="6">
    <source>
        <dbReference type="ARBA" id="ARBA00023163"/>
    </source>
</evidence>
<dbReference type="Proteomes" id="UP000236151">
    <property type="component" value="Unassembled WGS sequence"/>
</dbReference>
<evidence type="ECO:0000256" key="4">
    <source>
        <dbReference type="ARBA" id="ARBA00023015"/>
    </source>
</evidence>
<dbReference type="InterPro" id="IPR016032">
    <property type="entry name" value="Sig_transdc_resp-reg_C-effctor"/>
</dbReference>
<keyword evidence="3" id="KW-0902">Two-component regulatory system</keyword>
<keyword evidence="4" id="KW-0805">Transcription regulation</keyword>
<evidence type="ECO:0000256" key="8">
    <source>
        <dbReference type="PROSITE-ProRule" id="PRU00169"/>
    </source>
</evidence>
<dbReference type="InterPro" id="IPR001867">
    <property type="entry name" value="OmpR/PhoB-type_DNA-bd"/>
</dbReference>
<dbReference type="GO" id="GO:0032993">
    <property type="term" value="C:protein-DNA complex"/>
    <property type="evidence" value="ECO:0007669"/>
    <property type="project" value="TreeGrafter"/>
</dbReference>
<dbReference type="GO" id="GO:0000156">
    <property type="term" value="F:phosphorelay response regulator activity"/>
    <property type="evidence" value="ECO:0007669"/>
    <property type="project" value="TreeGrafter"/>
</dbReference>
<evidence type="ECO:0000256" key="5">
    <source>
        <dbReference type="ARBA" id="ARBA00023125"/>
    </source>
</evidence>
<evidence type="ECO:0000313" key="13">
    <source>
        <dbReference type="Proteomes" id="UP000236151"/>
    </source>
</evidence>
<dbReference type="InterPro" id="IPR039420">
    <property type="entry name" value="WalR-like"/>
</dbReference>
<dbReference type="FunFam" id="3.40.50.2300:FF:000001">
    <property type="entry name" value="DNA-binding response regulator PhoB"/>
    <property type="match status" value="1"/>
</dbReference>
<dbReference type="PANTHER" id="PTHR48111:SF32">
    <property type="entry name" value="STAGE 0 SPORULATION PROTEIN A HOMOLOG"/>
    <property type="match status" value="1"/>
</dbReference>
<proteinExistence type="predicted"/>
<accession>A0A2K2FC57</accession>
<feature type="modified residue" description="4-aspartylphosphate" evidence="8">
    <location>
        <position position="53"/>
    </location>
</feature>
<dbReference type="InterPro" id="IPR036388">
    <property type="entry name" value="WH-like_DNA-bd_sf"/>
</dbReference>
<dbReference type="GO" id="GO:0005829">
    <property type="term" value="C:cytosol"/>
    <property type="evidence" value="ECO:0007669"/>
    <property type="project" value="TreeGrafter"/>
</dbReference>
<dbReference type="GO" id="GO:0000976">
    <property type="term" value="F:transcription cis-regulatory region binding"/>
    <property type="evidence" value="ECO:0007669"/>
    <property type="project" value="TreeGrafter"/>
</dbReference>
<evidence type="ECO:0000259" key="10">
    <source>
        <dbReference type="PROSITE" id="PS50110"/>
    </source>
</evidence>
<dbReference type="AlphaFoldDB" id="A0A2K2FC57"/>
<dbReference type="Gene3D" id="1.10.10.10">
    <property type="entry name" value="Winged helix-like DNA-binding domain superfamily/Winged helix DNA-binding domain"/>
    <property type="match status" value="1"/>
</dbReference>
<dbReference type="SMART" id="SM00862">
    <property type="entry name" value="Trans_reg_C"/>
    <property type="match status" value="1"/>
</dbReference>
<feature type="domain" description="OmpR/PhoB-type" evidence="11">
    <location>
        <begin position="129"/>
        <end position="223"/>
    </location>
</feature>
<evidence type="ECO:0000256" key="1">
    <source>
        <dbReference type="ARBA" id="ARBA00018672"/>
    </source>
</evidence>
<evidence type="ECO:0000259" key="11">
    <source>
        <dbReference type="PROSITE" id="PS51755"/>
    </source>
</evidence>
<evidence type="ECO:0000256" key="7">
    <source>
        <dbReference type="ARBA" id="ARBA00024867"/>
    </source>
</evidence>
<dbReference type="CDD" id="cd17574">
    <property type="entry name" value="REC_OmpR"/>
    <property type="match status" value="1"/>
</dbReference>
<organism evidence="12 13">
    <name type="scientific">Clostridium thermosuccinogenes</name>
    <dbReference type="NCBI Taxonomy" id="84032"/>
    <lineage>
        <taxon>Bacteria</taxon>
        <taxon>Bacillati</taxon>
        <taxon>Bacillota</taxon>
        <taxon>Clostridia</taxon>
        <taxon>Eubacteriales</taxon>
        <taxon>Clostridiaceae</taxon>
        <taxon>Clostridium</taxon>
    </lineage>
</organism>
<dbReference type="InterPro" id="IPR011006">
    <property type="entry name" value="CheY-like_superfamily"/>
</dbReference>
<feature type="domain" description="Response regulatory" evidence="10">
    <location>
        <begin position="4"/>
        <end position="117"/>
    </location>
</feature>
<sequence>MPAKILIIEDEVDIHNFLKDVLEDAGYLVSVADDGMEGFMKFQNQHFDLVLLDILLPKIDGYVVLEMIRKESDIPVIMLTAMGSEKNQIKGFDLKADDYIVKPFSMNIVLKRIEAVLRRATKAINEEPHGILKYKELTLDLKSYEARMSGNLVALTRTEFELLRKLLENKNCVLTRDQLLNDIWGYEFFGNDRVVNVHIGNIRKKLGADYIETIRGVGYKIASED</sequence>
<dbReference type="Pfam" id="PF00072">
    <property type="entry name" value="Response_reg"/>
    <property type="match status" value="1"/>
</dbReference>
<keyword evidence="5 9" id="KW-0238">DNA-binding</keyword>
<dbReference type="KEGG" id="cthd:CDO33_10305"/>
<comment type="caution">
    <text evidence="12">The sequence shown here is derived from an EMBL/GenBank/DDBJ whole genome shotgun (WGS) entry which is preliminary data.</text>
</comment>
<dbReference type="GO" id="GO:0006355">
    <property type="term" value="P:regulation of DNA-templated transcription"/>
    <property type="evidence" value="ECO:0007669"/>
    <property type="project" value="InterPro"/>
</dbReference>
<evidence type="ECO:0000313" key="12">
    <source>
        <dbReference type="EMBL" id="PNT96357.1"/>
    </source>
</evidence>
<dbReference type="PROSITE" id="PS51755">
    <property type="entry name" value="OMPR_PHOB"/>
    <property type="match status" value="1"/>
</dbReference>
<dbReference type="RefSeq" id="WP_103082617.1">
    <property type="nucleotide sequence ID" value="NZ_CP021850.1"/>
</dbReference>
<dbReference type="PROSITE" id="PS50110">
    <property type="entry name" value="RESPONSE_REGULATORY"/>
    <property type="match status" value="1"/>
</dbReference>
<dbReference type="Gene3D" id="3.40.50.2300">
    <property type="match status" value="1"/>
</dbReference>
<gene>
    <name evidence="12" type="ORF">CDQ84_15345</name>
</gene>
<evidence type="ECO:0000256" key="9">
    <source>
        <dbReference type="PROSITE-ProRule" id="PRU01091"/>
    </source>
</evidence>